<evidence type="ECO:0000256" key="1">
    <source>
        <dbReference type="SAM" id="MobiDB-lite"/>
    </source>
</evidence>
<dbReference type="EMBL" id="OZ034817">
    <property type="protein sequence ID" value="CAL1384990.1"/>
    <property type="molecule type" value="Genomic_DNA"/>
</dbReference>
<accession>A0AAV2EGC6</accession>
<evidence type="ECO:0000313" key="3">
    <source>
        <dbReference type="Proteomes" id="UP001497516"/>
    </source>
</evidence>
<feature type="compositionally biased region" description="Basic and acidic residues" evidence="1">
    <location>
        <begin position="26"/>
        <end position="52"/>
    </location>
</feature>
<feature type="region of interest" description="Disordered" evidence="1">
    <location>
        <begin position="1"/>
        <end position="116"/>
    </location>
</feature>
<evidence type="ECO:0000313" key="2">
    <source>
        <dbReference type="EMBL" id="CAL1384990.1"/>
    </source>
</evidence>
<protein>
    <submittedName>
        <fullName evidence="2">Uncharacterized protein</fullName>
    </submittedName>
</protein>
<gene>
    <name evidence="2" type="ORF">LTRI10_LOCUS26156</name>
</gene>
<dbReference type="Proteomes" id="UP001497516">
    <property type="component" value="Chromosome 4"/>
</dbReference>
<keyword evidence="3" id="KW-1185">Reference proteome</keyword>
<name>A0AAV2EGC6_9ROSI</name>
<feature type="compositionally biased region" description="Low complexity" evidence="1">
    <location>
        <begin position="56"/>
        <end position="100"/>
    </location>
</feature>
<sequence length="116" mass="11752">MSQSETSAADTTSEKVGSAAPNVLDVLEKHLSPDPLRNQDQRASRSRKEAPKNTKSTPSSSAPVESEAPKNSKSAPASSAPADSEAPKATAASTAPATTVPAPPTTNPGNALFLSV</sequence>
<proteinExistence type="predicted"/>
<reference evidence="2 3" key="1">
    <citation type="submission" date="2024-04" db="EMBL/GenBank/DDBJ databases">
        <authorList>
            <person name="Fracassetti M."/>
        </authorList>
    </citation>
    <scope>NUCLEOTIDE SEQUENCE [LARGE SCALE GENOMIC DNA]</scope>
</reference>
<dbReference type="AlphaFoldDB" id="A0AAV2EGC6"/>
<feature type="compositionally biased region" description="Polar residues" evidence="1">
    <location>
        <begin position="1"/>
        <end position="15"/>
    </location>
</feature>
<organism evidence="2 3">
    <name type="scientific">Linum trigynum</name>
    <dbReference type="NCBI Taxonomy" id="586398"/>
    <lineage>
        <taxon>Eukaryota</taxon>
        <taxon>Viridiplantae</taxon>
        <taxon>Streptophyta</taxon>
        <taxon>Embryophyta</taxon>
        <taxon>Tracheophyta</taxon>
        <taxon>Spermatophyta</taxon>
        <taxon>Magnoliopsida</taxon>
        <taxon>eudicotyledons</taxon>
        <taxon>Gunneridae</taxon>
        <taxon>Pentapetalae</taxon>
        <taxon>rosids</taxon>
        <taxon>fabids</taxon>
        <taxon>Malpighiales</taxon>
        <taxon>Linaceae</taxon>
        <taxon>Linum</taxon>
    </lineage>
</organism>